<keyword evidence="4 10" id="KW-0479">Metal-binding</keyword>
<organism evidence="13 14">
    <name type="scientific">Toxocara canis</name>
    <name type="common">Canine roundworm</name>
    <dbReference type="NCBI Taxonomy" id="6265"/>
    <lineage>
        <taxon>Eukaryota</taxon>
        <taxon>Metazoa</taxon>
        <taxon>Ecdysozoa</taxon>
        <taxon>Nematoda</taxon>
        <taxon>Chromadorea</taxon>
        <taxon>Rhabditida</taxon>
        <taxon>Spirurina</taxon>
        <taxon>Ascaridomorpha</taxon>
        <taxon>Ascaridoidea</taxon>
        <taxon>Toxocaridae</taxon>
        <taxon>Toxocara</taxon>
    </lineage>
</organism>
<keyword evidence="5" id="KW-0378">Hydrolase</keyword>
<keyword evidence="6 10" id="KW-0862">Zinc</keyword>
<dbReference type="GO" id="GO:0004222">
    <property type="term" value="F:metalloendopeptidase activity"/>
    <property type="evidence" value="ECO:0007669"/>
    <property type="project" value="InterPro"/>
</dbReference>
<evidence type="ECO:0000256" key="10">
    <source>
        <dbReference type="PROSITE-ProRule" id="PRU00276"/>
    </source>
</evidence>
<dbReference type="Pfam" id="PF25379">
    <property type="entry name" value="Adt-1"/>
    <property type="match status" value="1"/>
</dbReference>
<dbReference type="GO" id="GO:0006508">
    <property type="term" value="P:proteolysis"/>
    <property type="evidence" value="ECO:0007669"/>
    <property type="project" value="UniProtKB-KW"/>
</dbReference>
<feature type="binding site" evidence="10">
    <location>
        <position position="360"/>
    </location>
    <ligand>
        <name>Zn(2+)</name>
        <dbReference type="ChEBI" id="CHEBI:29105"/>
        <note>catalytic</note>
    </ligand>
</feature>
<dbReference type="STRING" id="6265.A0A0B2VUK4"/>
<keyword evidence="14" id="KW-1185">Reference proteome</keyword>
<keyword evidence="8" id="KW-1015">Disulfide bond</keyword>
<evidence type="ECO:0000256" key="3">
    <source>
        <dbReference type="ARBA" id="ARBA00022670"/>
    </source>
</evidence>
<evidence type="ECO:0000256" key="1">
    <source>
        <dbReference type="ARBA" id="ARBA00004613"/>
    </source>
</evidence>
<dbReference type="Gene3D" id="2.20.100.10">
    <property type="entry name" value="Thrombospondin type-1 (TSP1) repeat"/>
    <property type="match status" value="5"/>
</dbReference>
<dbReference type="Pfam" id="PF00090">
    <property type="entry name" value="TSP_1"/>
    <property type="match status" value="4"/>
</dbReference>
<evidence type="ECO:0000256" key="6">
    <source>
        <dbReference type="ARBA" id="ARBA00022833"/>
    </source>
</evidence>
<dbReference type="Gene3D" id="3.40.1620.60">
    <property type="match status" value="1"/>
</dbReference>
<reference evidence="13 14" key="1">
    <citation type="submission" date="2014-11" db="EMBL/GenBank/DDBJ databases">
        <title>Genetic blueprint of the zoonotic pathogen Toxocara canis.</title>
        <authorList>
            <person name="Zhu X.-Q."/>
            <person name="Korhonen P.K."/>
            <person name="Cai H."/>
            <person name="Young N.D."/>
            <person name="Nejsum P."/>
            <person name="von Samson-Himmelstjerna G."/>
            <person name="Boag P.R."/>
            <person name="Tan P."/>
            <person name="Li Q."/>
            <person name="Min J."/>
            <person name="Yang Y."/>
            <person name="Wang X."/>
            <person name="Fang X."/>
            <person name="Hall R.S."/>
            <person name="Hofmann A."/>
            <person name="Sternberg P.W."/>
            <person name="Jex A.R."/>
            <person name="Gasser R.B."/>
        </authorList>
    </citation>
    <scope>NUCLEOTIDE SEQUENCE [LARGE SCALE GENOMIC DNA]</scope>
    <source>
        <strain evidence="13">PN_DK_2014</strain>
    </source>
</reference>
<sequence length="1160" mass="129048">MLNMLQHPVFIFIFTALPIAFCLFDILNEQQLLHLFGTASKSNAPHYWIDAPSKGFDTDGLYYTIILDGETYRFRLSKYNQLISQGFQSVIRNGNSEEPFQMDTSCIYRGESVSHNSTSIALVGCGSKMRGLIVSNGEHYLVHPHFTNVSSSHVIHKRSLHTHDGNCAFNAKDDPFPEDRLVTSIFGGSSDRLAAMKELELVVELAVFIDDALWMHFQKLYDAEADSELQKFVLAVVNNIDALYQHSSIEPKIRVKITRFEVMKMPPVEMSRNLHSSGDVDRLLDVFCKYQNSMNPIDDNDPHHWDHALLFSGYDLYRGSTRTIAGYAAVKGMCTQKRSCTINEGLDFGSVFVVTHEMGHSLGMYHDGDNRCDLRCCIMSPSVGSGKTSWSECSVRELNLFVMQLGQKGRPENCLIDGTHPLNGPPLNVRSGQEFTLDEQCVFFHGECWRHELKEGQDLSDVCKMVWCGNGEGVIRSAHPALEGTFCGEEMWCIEGKCIKTNSYETPRVDGAWSAWNDLGSPSCSSDCVQCSIAGQIRVRRSTRQCSKPYPNNGGQDCAGDSARGIRCHDDRCNGVTVDEYATQECTKQRDNDYSNLVQLTGKGYQYGEDLCKVWCVIPGDRIRTISNFPDGTPCGDDRYCIKGQCRPLLCGGRAIVQSAAECPSRTLRDDAFETKNNVFLYDKVVTHTRSSQANRLTHGSWSSWSSWSQCLATHCHQSGIRVRQRSCNSGICPGANRQRSSCLIKCPQQQQMKNSRNRNSSRTIPNGKNELHDVKLQGMKTVHVTSTLRNVSTPHDHVSSILHDTEAQRGTSLPQVTNRPNSTSVGHSMGSRNIVDMMRHNSKGHPQQHKTITRHNSRLLHGTAVPHGRYVPHAKHFPHGTNPTHIKDVQHSTNAPHGRSHSANAPHGTGMPYASSTSHITTSSSYTTSTQNKKSVPNAKNVLHNANSQHSTRIPLSAKFSQRTASLHGAVANQSTNASHTTNVSQNAVASQIKNSPWSLWSECSVSCGNGTQVRIKRNIRIEQPIWETKMCSEKECPPRWTEWGEWGACDATCGSARRYRRRRCIGNACKGSAVSMLHCRVPPCATASAFATVDVLPQSNQRILTWSAWSSWSKCSVKCGGGVSRRIRVCPLASRCFGASSNMRTCNTFPCSQISFRL</sequence>
<feature type="domain" description="Peptidase M12B" evidence="12">
    <location>
        <begin position="201"/>
        <end position="404"/>
    </location>
</feature>
<dbReference type="PANTHER" id="PTHR13723">
    <property type="entry name" value="ADAMTS A DISINTEGRIN AND METALLOPROTEASE WITH THROMBOSPONDIN MOTIFS PROTEASE"/>
    <property type="match status" value="1"/>
</dbReference>
<gene>
    <name evidence="13" type="primary">Adamts16</name>
    <name evidence="13" type="ORF">Tcan_06731</name>
</gene>
<accession>A0A0B2VUK4</accession>
<keyword evidence="2" id="KW-0964">Secreted</keyword>
<name>A0A0B2VUK4_TOXCA</name>
<dbReference type="GO" id="GO:0046872">
    <property type="term" value="F:metal ion binding"/>
    <property type="evidence" value="ECO:0007669"/>
    <property type="project" value="UniProtKB-KW"/>
</dbReference>
<protein>
    <submittedName>
        <fullName evidence="13">A disintegrin and metalloproteinase with thrombospondin motifs 16</fullName>
    </submittedName>
</protein>
<dbReference type="InterPro" id="IPR050439">
    <property type="entry name" value="ADAMTS_ADAMTS-like"/>
</dbReference>
<dbReference type="SMART" id="SM00209">
    <property type="entry name" value="TSP1"/>
    <property type="match status" value="5"/>
</dbReference>
<dbReference type="MEROPS" id="M12.A48"/>
<dbReference type="OMA" id="CLATHCH"/>
<feature type="binding site" evidence="10">
    <location>
        <position position="356"/>
    </location>
    <ligand>
        <name>Zn(2+)</name>
        <dbReference type="ChEBI" id="CHEBI:29105"/>
        <note>catalytic</note>
    </ligand>
</feature>
<dbReference type="GO" id="GO:0007229">
    <property type="term" value="P:integrin-mediated signaling pathway"/>
    <property type="evidence" value="ECO:0007669"/>
    <property type="project" value="UniProtKB-KW"/>
</dbReference>
<keyword evidence="13" id="KW-0401">Integrin</keyword>
<evidence type="ECO:0000256" key="2">
    <source>
        <dbReference type="ARBA" id="ARBA00022525"/>
    </source>
</evidence>
<keyword evidence="9" id="KW-0325">Glycoprotein</keyword>
<evidence type="ECO:0000256" key="8">
    <source>
        <dbReference type="ARBA" id="ARBA00023157"/>
    </source>
</evidence>
<dbReference type="AlphaFoldDB" id="A0A0B2VUK4"/>
<feature type="region of interest" description="Disordered" evidence="11">
    <location>
        <begin position="881"/>
        <end position="937"/>
    </location>
</feature>
<dbReference type="PANTHER" id="PTHR13723:SF291">
    <property type="entry name" value="PEPTIDASE M12B DOMAIN-CONTAINING PROTEIN"/>
    <property type="match status" value="1"/>
</dbReference>
<dbReference type="PROSITE" id="PS50215">
    <property type="entry name" value="ADAM_MEPRO"/>
    <property type="match status" value="1"/>
</dbReference>
<evidence type="ECO:0000313" key="14">
    <source>
        <dbReference type="Proteomes" id="UP000031036"/>
    </source>
</evidence>
<dbReference type="GO" id="GO:0030198">
    <property type="term" value="P:extracellular matrix organization"/>
    <property type="evidence" value="ECO:0007669"/>
    <property type="project" value="TreeGrafter"/>
</dbReference>
<dbReference type="Gene3D" id="3.40.390.10">
    <property type="entry name" value="Collagenase (Catalytic Domain)"/>
    <property type="match status" value="1"/>
</dbReference>
<keyword evidence="7" id="KW-0482">Metalloprotease</keyword>
<dbReference type="InterPro" id="IPR057401">
    <property type="entry name" value="Adt-1/2-like_dom"/>
</dbReference>
<comment type="subcellular location">
    <subcellularLocation>
        <location evidence="1">Secreted</location>
    </subcellularLocation>
</comment>
<dbReference type="GO" id="GO:0005576">
    <property type="term" value="C:extracellular region"/>
    <property type="evidence" value="ECO:0007669"/>
    <property type="project" value="UniProtKB-SubCell"/>
</dbReference>
<dbReference type="GO" id="GO:0031012">
    <property type="term" value="C:extracellular matrix"/>
    <property type="evidence" value="ECO:0007669"/>
    <property type="project" value="TreeGrafter"/>
</dbReference>
<feature type="compositionally biased region" description="Low complexity" evidence="11">
    <location>
        <begin position="916"/>
        <end position="931"/>
    </location>
</feature>
<evidence type="ECO:0000259" key="12">
    <source>
        <dbReference type="PROSITE" id="PS50215"/>
    </source>
</evidence>
<comment type="caution">
    <text evidence="13">The sequence shown here is derived from an EMBL/GenBank/DDBJ whole genome shotgun (WGS) entry which is preliminary data.</text>
</comment>
<evidence type="ECO:0000256" key="9">
    <source>
        <dbReference type="ARBA" id="ARBA00023180"/>
    </source>
</evidence>
<dbReference type="InterPro" id="IPR041645">
    <property type="entry name" value="ADAMTS_CR_2"/>
</dbReference>
<feature type="compositionally biased region" description="Polar residues" evidence="11">
    <location>
        <begin position="809"/>
        <end position="827"/>
    </location>
</feature>
<feature type="region of interest" description="Disordered" evidence="11">
    <location>
        <begin position="749"/>
        <end position="769"/>
    </location>
</feature>
<evidence type="ECO:0000256" key="11">
    <source>
        <dbReference type="SAM" id="MobiDB-lite"/>
    </source>
</evidence>
<keyword evidence="3" id="KW-0645">Protease</keyword>
<dbReference type="InterPro" id="IPR024079">
    <property type="entry name" value="MetalloPept_cat_dom_sf"/>
</dbReference>
<dbReference type="SUPFAM" id="SSF82895">
    <property type="entry name" value="TSP-1 type 1 repeat"/>
    <property type="match status" value="3"/>
</dbReference>
<dbReference type="OrthoDB" id="10035764at2759"/>
<dbReference type="SUPFAM" id="SSF55486">
    <property type="entry name" value="Metalloproteases ('zincins'), catalytic domain"/>
    <property type="match status" value="1"/>
</dbReference>
<evidence type="ECO:0000256" key="4">
    <source>
        <dbReference type="ARBA" id="ARBA00022723"/>
    </source>
</evidence>
<feature type="binding site" evidence="10">
    <location>
        <position position="366"/>
    </location>
    <ligand>
        <name>Zn(2+)</name>
        <dbReference type="ChEBI" id="CHEBI:29105"/>
        <note>catalytic</note>
    </ligand>
</feature>
<dbReference type="InterPro" id="IPR000884">
    <property type="entry name" value="TSP1_rpt"/>
</dbReference>
<evidence type="ECO:0000256" key="5">
    <source>
        <dbReference type="ARBA" id="ARBA00022801"/>
    </source>
</evidence>
<dbReference type="Proteomes" id="UP000031036">
    <property type="component" value="Unassembled WGS sequence"/>
</dbReference>
<evidence type="ECO:0000256" key="7">
    <source>
        <dbReference type="ARBA" id="ARBA00023049"/>
    </source>
</evidence>
<feature type="compositionally biased region" description="Polar residues" evidence="11">
    <location>
        <begin position="749"/>
        <end position="767"/>
    </location>
</feature>
<proteinExistence type="predicted"/>
<evidence type="ECO:0000313" key="13">
    <source>
        <dbReference type="EMBL" id="KHN84640.1"/>
    </source>
</evidence>
<dbReference type="EMBL" id="JPKZ01000907">
    <property type="protein sequence ID" value="KHN84640.1"/>
    <property type="molecule type" value="Genomic_DNA"/>
</dbReference>
<dbReference type="PROSITE" id="PS50092">
    <property type="entry name" value="TSP1"/>
    <property type="match status" value="4"/>
</dbReference>
<dbReference type="Pfam" id="PF17771">
    <property type="entry name" value="ADAMTS_CR_2"/>
    <property type="match status" value="1"/>
</dbReference>
<dbReference type="Pfam" id="PF01421">
    <property type="entry name" value="Reprolysin"/>
    <property type="match status" value="1"/>
</dbReference>
<dbReference type="InterPro" id="IPR036383">
    <property type="entry name" value="TSP1_rpt_sf"/>
</dbReference>
<feature type="region of interest" description="Disordered" evidence="11">
    <location>
        <begin position="807"/>
        <end position="830"/>
    </location>
</feature>
<dbReference type="InterPro" id="IPR001590">
    <property type="entry name" value="Peptidase_M12B"/>
</dbReference>
<comment type="caution">
    <text evidence="10">Lacks conserved residue(s) required for the propagation of feature annotation.</text>
</comment>
<feature type="active site" evidence="10">
    <location>
        <position position="357"/>
    </location>
</feature>